<dbReference type="Gene3D" id="3.30.230.120">
    <property type="match status" value="1"/>
</dbReference>
<reference evidence="9" key="2">
    <citation type="submission" date="2012-01" db="EMBL/GenBank/DDBJ databases">
        <title>Complete sequence of chromosome of Marinitoga piezophila KA3.</title>
        <authorList>
            <person name="Lucas S."/>
            <person name="Han J."/>
            <person name="Lapidus A."/>
            <person name="Cheng J.-F."/>
            <person name="Goodwin L."/>
            <person name="Pitluck S."/>
            <person name="Peters L."/>
            <person name="Mikhailova N."/>
            <person name="Teshima H."/>
            <person name="Detter J.C."/>
            <person name="Han C."/>
            <person name="Tapia R."/>
            <person name="Land M."/>
            <person name="Hauser L."/>
            <person name="Kyrpides N."/>
            <person name="Ivanova N."/>
            <person name="Pagani I."/>
            <person name="Jebbar M."/>
            <person name="Vannier P."/>
            <person name="Oger P."/>
            <person name="Cario A."/>
            <person name="Bartlett D."/>
            <person name="Noll K.M."/>
            <person name="Woyke T."/>
        </authorList>
    </citation>
    <scope>NUCLEOTIDE SEQUENCE [LARGE SCALE GENOMIC DNA]</scope>
    <source>
        <strain evidence="9">DSM 14283 / JCM 11233 / KA3</strain>
    </source>
</reference>
<dbReference type="EMBL" id="CP003257">
    <property type="protein sequence ID" value="AEX85636.1"/>
    <property type="molecule type" value="Genomic_DNA"/>
</dbReference>
<name>H2J8F2_MARPK</name>
<evidence type="ECO:0000256" key="4">
    <source>
        <dbReference type="ARBA" id="ARBA00022840"/>
    </source>
</evidence>
<dbReference type="InterPro" id="IPR001174">
    <property type="entry name" value="HddA/FKP"/>
</dbReference>
<dbReference type="AlphaFoldDB" id="H2J8F2"/>
<keyword evidence="2" id="KW-0547">Nucleotide-binding</keyword>
<feature type="domain" description="GHMP kinase N-terminal" evidence="6">
    <location>
        <begin position="82"/>
        <end position="169"/>
    </location>
</feature>
<organism evidence="8 9">
    <name type="scientific">Marinitoga piezophila (strain DSM 14283 / JCM 11233 / KA3)</name>
    <dbReference type="NCBI Taxonomy" id="443254"/>
    <lineage>
        <taxon>Bacteria</taxon>
        <taxon>Thermotogati</taxon>
        <taxon>Thermotogota</taxon>
        <taxon>Thermotogae</taxon>
        <taxon>Petrotogales</taxon>
        <taxon>Petrotogaceae</taxon>
        <taxon>Marinitoga</taxon>
    </lineage>
</organism>
<sequence length="343" mass="38543">MSKMQIRSRVPLRISFGGGGTDVSPYCDKYGGYVINTTINRYATVTLKPTENKDIIIKSIDYDKTIKFDIDQFLAYDGQLDLIKGVINYMKENYNINQGFELYIQNDAPPGSGLGSSSAICVALIGAFQEWLNLPLTPYDIAELAFKIERIDLRIRGGRQDQYAAAFGGFNFMEFYDSKTIVNPLKLREEIINELNHSLVIAYVGGSHNSSEILEKQIKNVKSKNKKSVEAMHEIKEIAVEMKNALVIGKLGKFGLLMDKAWNYKKQMADGITNEKIDRIYEEAKKAGALGGKISGAGGGGFMFFFADIDKRYEVIKTLKNEGAEIINYTFEDKGLHTWKVER</sequence>
<dbReference type="PRINTS" id="PR00960">
    <property type="entry name" value="LMBPPROTEIN"/>
</dbReference>
<dbReference type="PIRSF" id="PIRSF036406">
    <property type="entry name" value="Hept_kin"/>
    <property type="match status" value="1"/>
</dbReference>
<protein>
    <submittedName>
        <fullName evidence="8">Putative kinase, galactokinase/mevalonate kinase</fullName>
    </submittedName>
</protein>
<evidence type="ECO:0000256" key="2">
    <source>
        <dbReference type="ARBA" id="ARBA00022741"/>
    </source>
</evidence>
<dbReference type="InterPro" id="IPR013750">
    <property type="entry name" value="GHMP_kinase_C_dom"/>
</dbReference>
<dbReference type="InterPro" id="IPR014606">
    <property type="entry name" value="Heptose_7-P_kinase"/>
</dbReference>
<dbReference type="GO" id="GO:0005524">
    <property type="term" value="F:ATP binding"/>
    <property type="evidence" value="ECO:0007669"/>
    <property type="project" value="UniProtKB-KW"/>
</dbReference>
<evidence type="ECO:0000256" key="5">
    <source>
        <dbReference type="ARBA" id="ARBA00038121"/>
    </source>
</evidence>
<evidence type="ECO:0000259" key="6">
    <source>
        <dbReference type="Pfam" id="PF00288"/>
    </source>
</evidence>
<dbReference type="PANTHER" id="PTHR32463:SF0">
    <property type="entry name" value="L-FUCOSE KINASE"/>
    <property type="match status" value="1"/>
</dbReference>
<dbReference type="InterPro" id="IPR036554">
    <property type="entry name" value="GHMP_kinase_C_sf"/>
</dbReference>
<keyword evidence="4" id="KW-0067">ATP-binding</keyword>
<dbReference type="SUPFAM" id="SSF55060">
    <property type="entry name" value="GHMP Kinase, C-terminal domain"/>
    <property type="match status" value="1"/>
</dbReference>
<dbReference type="GO" id="GO:0042352">
    <property type="term" value="P:GDP-L-fucose salvage"/>
    <property type="evidence" value="ECO:0007669"/>
    <property type="project" value="TreeGrafter"/>
</dbReference>
<dbReference type="InterPro" id="IPR052203">
    <property type="entry name" value="GHMP_Kinase-Related"/>
</dbReference>
<dbReference type="InterPro" id="IPR020568">
    <property type="entry name" value="Ribosomal_Su5_D2-typ_SF"/>
</dbReference>
<dbReference type="HOGENOM" id="CLU_048558_1_0_0"/>
<dbReference type="PANTHER" id="PTHR32463">
    <property type="entry name" value="L-FUCOSE KINASE"/>
    <property type="match status" value="1"/>
</dbReference>
<dbReference type="InterPro" id="IPR006204">
    <property type="entry name" value="GHMP_kinase_N_dom"/>
</dbReference>
<dbReference type="Pfam" id="PF08544">
    <property type="entry name" value="GHMP_kinases_C"/>
    <property type="match status" value="1"/>
</dbReference>
<evidence type="ECO:0000313" key="8">
    <source>
        <dbReference type="EMBL" id="AEX85636.1"/>
    </source>
</evidence>
<dbReference type="Pfam" id="PF00288">
    <property type="entry name" value="GHMP_kinases_N"/>
    <property type="match status" value="1"/>
</dbReference>
<keyword evidence="3 8" id="KW-0418">Kinase</keyword>
<keyword evidence="9" id="KW-1185">Reference proteome</keyword>
<accession>H2J8F2</accession>
<dbReference type="Proteomes" id="UP000007161">
    <property type="component" value="Chromosome"/>
</dbReference>
<gene>
    <name evidence="8" type="ordered locus">Marpi_1232</name>
</gene>
<keyword evidence="1" id="KW-0808">Transferase</keyword>
<dbReference type="KEGG" id="mpz:Marpi_1232"/>
<dbReference type="eggNOG" id="COG2605">
    <property type="taxonomic scope" value="Bacteria"/>
</dbReference>
<dbReference type="STRING" id="443254.Marpi_1232"/>
<comment type="similarity">
    <text evidence="5">Belongs to the GHMP kinase family.</text>
</comment>
<evidence type="ECO:0000256" key="1">
    <source>
        <dbReference type="ARBA" id="ARBA00022679"/>
    </source>
</evidence>
<dbReference type="SUPFAM" id="SSF54211">
    <property type="entry name" value="Ribosomal protein S5 domain 2-like"/>
    <property type="match status" value="1"/>
</dbReference>
<proteinExistence type="inferred from homology"/>
<evidence type="ECO:0000313" key="9">
    <source>
        <dbReference type="Proteomes" id="UP000007161"/>
    </source>
</evidence>
<dbReference type="GO" id="GO:0050201">
    <property type="term" value="F:fucokinase activity"/>
    <property type="evidence" value="ECO:0007669"/>
    <property type="project" value="TreeGrafter"/>
</dbReference>
<feature type="domain" description="GHMP kinase C-terminal" evidence="7">
    <location>
        <begin position="245"/>
        <end position="323"/>
    </location>
</feature>
<reference evidence="8 9" key="1">
    <citation type="journal article" date="2012" name="J. Bacteriol.">
        <title>Complete Genome Sequence of the Thermophilic, Piezophilic, Heterotrophic Bacterium Marinitoga piezophila KA3.</title>
        <authorList>
            <person name="Lucas S."/>
            <person name="Han J."/>
            <person name="Lapidus A."/>
            <person name="Cheng J.F."/>
            <person name="Goodwin L.A."/>
            <person name="Pitluck S."/>
            <person name="Peters L."/>
            <person name="Mikhailova N."/>
            <person name="Teshima H."/>
            <person name="Detter J.C."/>
            <person name="Han C."/>
            <person name="Tapia R."/>
            <person name="Land M."/>
            <person name="Hauser L."/>
            <person name="Kyrpides N.C."/>
            <person name="Ivanova N."/>
            <person name="Pagani I."/>
            <person name="Vannier P."/>
            <person name="Oger P."/>
            <person name="Bartlett D.H."/>
            <person name="Noll K.M."/>
            <person name="Woyke T."/>
            <person name="Jebbar M."/>
        </authorList>
    </citation>
    <scope>NUCLEOTIDE SEQUENCE [LARGE SCALE GENOMIC DNA]</scope>
    <source>
        <strain evidence="9">DSM 14283 / JCM 11233 / KA3</strain>
    </source>
</reference>
<evidence type="ECO:0000259" key="7">
    <source>
        <dbReference type="Pfam" id="PF08544"/>
    </source>
</evidence>
<evidence type="ECO:0000256" key="3">
    <source>
        <dbReference type="ARBA" id="ARBA00022777"/>
    </source>
</evidence>